<keyword evidence="3" id="KW-1185">Reference proteome</keyword>
<feature type="domain" description="DUF8021" evidence="1">
    <location>
        <begin position="142"/>
        <end position="281"/>
    </location>
</feature>
<evidence type="ECO:0000313" key="2">
    <source>
        <dbReference type="EMBL" id="MBB3927424.1"/>
    </source>
</evidence>
<evidence type="ECO:0000313" key="3">
    <source>
        <dbReference type="Proteomes" id="UP000571950"/>
    </source>
</evidence>
<dbReference type="Pfam" id="PF26061">
    <property type="entry name" value="DUF8021"/>
    <property type="match status" value="1"/>
</dbReference>
<dbReference type="InterPro" id="IPR058334">
    <property type="entry name" value="DUF8021"/>
</dbReference>
<sequence length="300" mass="34170">MTAMRNARPAPHSRESLYAALDGWLDALLARDPSRARWAPVVRNSENNVALHVGDGLWNTVTGRGDYDLRFADPLTGQVGLFTSFIETNDESGAAVRLGVDAGGAIAEVELVIVRQADEALKFPNPRFYRKPVLEEIVPPEERMSRERLISVANGYFSTLERNDGQLFTRFHPDCNRVENGTQTTNNPDFMLPIAKLGCEEQFRTGWYRYDDRLRGRRFPLVDVERGLVLAHGFIDHRGALTDYELTDGTRVESHIRRPHSFYLSELFKIERGAIRQIEADFITVPYHMPSPWDAPEWRA</sequence>
<dbReference type="AlphaFoldDB" id="A0A7W6BK57"/>
<dbReference type="EMBL" id="JACIDT010000011">
    <property type="protein sequence ID" value="MBB3927424.1"/>
    <property type="molecule type" value="Genomic_DNA"/>
</dbReference>
<accession>A0A7W6BK57</accession>
<proteinExistence type="predicted"/>
<evidence type="ECO:0000259" key="1">
    <source>
        <dbReference type="Pfam" id="PF26061"/>
    </source>
</evidence>
<gene>
    <name evidence="2" type="ORF">GGR43_003153</name>
</gene>
<dbReference type="RefSeq" id="WP_246343799.1">
    <property type="nucleotide sequence ID" value="NZ_BSPS01000202.1"/>
</dbReference>
<name>A0A7W6BK57_9SPHN</name>
<protein>
    <recommendedName>
        <fullName evidence="1">DUF8021 domain-containing protein</fullName>
    </recommendedName>
</protein>
<dbReference type="Proteomes" id="UP000571950">
    <property type="component" value="Unassembled WGS sequence"/>
</dbReference>
<comment type="caution">
    <text evidence="2">The sequence shown here is derived from an EMBL/GenBank/DDBJ whole genome shotgun (WGS) entry which is preliminary data.</text>
</comment>
<organism evidence="2 3">
    <name type="scientific">Sphingobium jiangsuense</name>
    <dbReference type="NCBI Taxonomy" id="870476"/>
    <lineage>
        <taxon>Bacteria</taxon>
        <taxon>Pseudomonadati</taxon>
        <taxon>Pseudomonadota</taxon>
        <taxon>Alphaproteobacteria</taxon>
        <taxon>Sphingomonadales</taxon>
        <taxon>Sphingomonadaceae</taxon>
        <taxon>Sphingobium</taxon>
    </lineage>
</organism>
<reference evidence="2 3" key="1">
    <citation type="submission" date="2020-08" db="EMBL/GenBank/DDBJ databases">
        <title>Genomic Encyclopedia of Type Strains, Phase IV (KMG-IV): sequencing the most valuable type-strain genomes for metagenomic binning, comparative biology and taxonomic classification.</title>
        <authorList>
            <person name="Goeker M."/>
        </authorList>
    </citation>
    <scope>NUCLEOTIDE SEQUENCE [LARGE SCALE GENOMIC DNA]</scope>
    <source>
        <strain evidence="2 3">DSM 26189</strain>
    </source>
</reference>